<feature type="transmembrane region" description="Helical" evidence="7">
    <location>
        <begin position="76"/>
        <end position="98"/>
    </location>
</feature>
<dbReference type="Proteomes" id="UP001329915">
    <property type="component" value="Chromosome"/>
</dbReference>
<gene>
    <name evidence="11" type="ORF">MFMK1_000432</name>
</gene>
<feature type="domain" description="Mechanosensitive ion channel transmembrane helices 2/3" evidence="10">
    <location>
        <begin position="160"/>
        <end position="200"/>
    </location>
</feature>
<organism evidence="11 12">
    <name type="scientific">Metallumcola ferriviriculae</name>
    <dbReference type="NCBI Taxonomy" id="3039180"/>
    <lineage>
        <taxon>Bacteria</taxon>
        <taxon>Bacillati</taxon>
        <taxon>Bacillota</taxon>
        <taxon>Clostridia</taxon>
        <taxon>Neomoorellales</taxon>
        <taxon>Desulfitibacteraceae</taxon>
        <taxon>Metallumcola</taxon>
    </lineage>
</organism>
<dbReference type="InterPro" id="IPR023408">
    <property type="entry name" value="MscS_beta-dom_sf"/>
</dbReference>
<dbReference type="Pfam" id="PF21082">
    <property type="entry name" value="MS_channel_3rd"/>
    <property type="match status" value="1"/>
</dbReference>
<name>A0AAU0UH97_9FIRM</name>
<dbReference type="FunFam" id="2.30.30.60:FF:000001">
    <property type="entry name" value="MscS Mechanosensitive ion channel"/>
    <property type="match status" value="1"/>
</dbReference>
<comment type="subcellular location">
    <subcellularLocation>
        <location evidence="1">Cell membrane</location>
        <topology evidence="1">Multi-pass membrane protein</topology>
    </subcellularLocation>
</comment>
<dbReference type="InterPro" id="IPR049278">
    <property type="entry name" value="MS_channel_C"/>
</dbReference>
<evidence type="ECO:0000256" key="6">
    <source>
        <dbReference type="ARBA" id="ARBA00023136"/>
    </source>
</evidence>
<feature type="transmembrane region" description="Helical" evidence="7">
    <location>
        <begin position="183"/>
        <end position="203"/>
    </location>
</feature>
<dbReference type="PANTHER" id="PTHR30460:SF0">
    <property type="entry name" value="MODERATE CONDUCTANCE MECHANOSENSITIVE CHANNEL YBIO"/>
    <property type="match status" value="1"/>
</dbReference>
<evidence type="ECO:0000256" key="7">
    <source>
        <dbReference type="SAM" id="Phobius"/>
    </source>
</evidence>
<feature type="domain" description="Mechanosensitive ion channel MscS C-terminal" evidence="9">
    <location>
        <begin position="273"/>
        <end position="356"/>
    </location>
</feature>
<evidence type="ECO:0000256" key="4">
    <source>
        <dbReference type="ARBA" id="ARBA00022692"/>
    </source>
</evidence>
<dbReference type="Gene3D" id="3.30.70.100">
    <property type="match status" value="1"/>
</dbReference>
<keyword evidence="3" id="KW-1003">Cell membrane</keyword>
<dbReference type="InterPro" id="IPR011014">
    <property type="entry name" value="MscS_channel_TM-2"/>
</dbReference>
<dbReference type="SUPFAM" id="SSF82689">
    <property type="entry name" value="Mechanosensitive channel protein MscS (YggB), C-terminal domain"/>
    <property type="match status" value="1"/>
</dbReference>
<keyword evidence="12" id="KW-1185">Reference proteome</keyword>
<dbReference type="SUPFAM" id="SSF50182">
    <property type="entry name" value="Sm-like ribonucleoproteins"/>
    <property type="match status" value="1"/>
</dbReference>
<proteinExistence type="inferred from homology"/>
<dbReference type="KEGG" id="dbc:MFMK1_000432"/>
<dbReference type="EMBL" id="CP121694">
    <property type="protein sequence ID" value="WRO20648.1"/>
    <property type="molecule type" value="Genomic_DNA"/>
</dbReference>
<feature type="transmembrane region" description="Helical" evidence="7">
    <location>
        <begin position="155"/>
        <end position="177"/>
    </location>
</feature>
<dbReference type="SUPFAM" id="SSF82861">
    <property type="entry name" value="Mechanosensitive channel protein MscS (YggB), transmembrane region"/>
    <property type="match status" value="1"/>
</dbReference>
<evidence type="ECO:0000256" key="5">
    <source>
        <dbReference type="ARBA" id="ARBA00022989"/>
    </source>
</evidence>
<accession>A0AAU0UH97</accession>
<evidence type="ECO:0000313" key="12">
    <source>
        <dbReference type="Proteomes" id="UP001329915"/>
    </source>
</evidence>
<keyword evidence="4 7" id="KW-0812">Transmembrane</keyword>
<dbReference type="InterPro" id="IPR010920">
    <property type="entry name" value="LSM_dom_sf"/>
</dbReference>
<evidence type="ECO:0000256" key="3">
    <source>
        <dbReference type="ARBA" id="ARBA00022475"/>
    </source>
</evidence>
<dbReference type="PANTHER" id="PTHR30460">
    <property type="entry name" value="MODERATE CONDUCTANCE MECHANOSENSITIVE CHANNEL YBIO"/>
    <property type="match status" value="1"/>
</dbReference>
<evidence type="ECO:0000259" key="8">
    <source>
        <dbReference type="Pfam" id="PF00924"/>
    </source>
</evidence>
<keyword evidence="6 7" id="KW-0472">Membrane</keyword>
<protein>
    <submittedName>
        <fullName evidence="11">Mechanosensitive ion channel family protein</fullName>
    </submittedName>
</protein>
<reference evidence="11 12" key="1">
    <citation type="submission" date="2023-04" db="EMBL/GenBank/DDBJ databases">
        <authorList>
            <person name="Hsu D."/>
        </authorList>
    </citation>
    <scope>NUCLEOTIDE SEQUENCE [LARGE SCALE GENOMIC DNA]</scope>
    <source>
        <strain evidence="11 12">MK1</strain>
    </source>
</reference>
<evidence type="ECO:0000256" key="2">
    <source>
        <dbReference type="ARBA" id="ARBA00008017"/>
    </source>
</evidence>
<dbReference type="Pfam" id="PF00924">
    <property type="entry name" value="MS_channel_2nd"/>
    <property type="match status" value="1"/>
</dbReference>
<sequence length="378" mass="41959">MDFNYFFSFLESYVVRYITYGNLFALIKVVLLFVAARLVIFVGNKIIEKIFAKAETGRLAMDEKLAHTVKVLAKTFLIYGVYFAAALITLEIFQIPIIDVVFLKTLGSRAFKAILIFIAARLVLRFGGLAIDHIFNREDKEGLFLEERRAHTLSVLLRSILMYTVYFIAGLMVLEIFTIPTGSILASAGIAGLAVGFGAQNLVKDIITGFFIIFEDQFSVGEFVSVAEVTGIVDEMGLRTTKVREWTGQLHTIPNGEIGKVTNYNRGKMAALVSIGIAYEADVDWAIEVLRKTSEQAYQDMATIVDVPVVQGVVELADSAVVIRTVAQTVPGEQWAVERELRKLFKQALDANGIEIPYPRRVVITPEETDKPRVGEGG</sequence>
<dbReference type="GO" id="GO:0005886">
    <property type="term" value="C:plasma membrane"/>
    <property type="evidence" value="ECO:0007669"/>
    <property type="project" value="UniProtKB-SubCell"/>
</dbReference>
<feature type="domain" description="Mechanosensitive ion channel MscS" evidence="8">
    <location>
        <begin position="201"/>
        <end position="266"/>
    </location>
</feature>
<comment type="similarity">
    <text evidence="2">Belongs to the MscS (TC 1.A.23) family.</text>
</comment>
<evidence type="ECO:0000313" key="11">
    <source>
        <dbReference type="EMBL" id="WRO20648.1"/>
    </source>
</evidence>
<dbReference type="InterPro" id="IPR011066">
    <property type="entry name" value="MscS_channel_C_sf"/>
</dbReference>
<dbReference type="Pfam" id="PF21088">
    <property type="entry name" value="MS_channel_1st"/>
    <property type="match status" value="1"/>
</dbReference>
<dbReference type="RefSeq" id="WP_366923535.1">
    <property type="nucleotide sequence ID" value="NZ_CP121694.1"/>
</dbReference>
<dbReference type="GO" id="GO:0008381">
    <property type="term" value="F:mechanosensitive monoatomic ion channel activity"/>
    <property type="evidence" value="ECO:0007669"/>
    <property type="project" value="InterPro"/>
</dbReference>
<dbReference type="InterPro" id="IPR045276">
    <property type="entry name" value="YbiO_bact"/>
</dbReference>
<dbReference type="InterPro" id="IPR049142">
    <property type="entry name" value="MS_channel_1st"/>
</dbReference>
<feature type="transmembrane region" description="Helical" evidence="7">
    <location>
        <begin position="110"/>
        <end position="135"/>
    </location>
</feature>
<dbReference type="Gene3D" id="1.10.287.1260">
    <property type="match status" value="2"/>
</dbReference>
<evidence type="ECO:0000259" key="10">
    <source>
        <dbReference type="Pfam" id="PF21088"/>
    </source>
</evidence>
<evidence type="ECO:0000259" key="9">
    <source>
        <dbReference type="Pfam" id="PF21082"/>
    </source>
</evidence>
<dbReference type="AlphaFoldDB" id="A0AAU0UH97"/>
<feature type="transmembrane region" description="Helical" evidence="7">
    <location>
        <begin position="20"/>
        <end position="43"/>
    </location>
</feature>
<dbReference type="Gene3D" id="2.30.30.60">
    <property type="match status" value="1"/>
</dbReference>
<keyword evidence="5 7" id="KW-1133">Transmembrane helix</keyword>
<dbReference type="InterPro" id="IPR006685">
    <property type="entry name" value="MscS_channel_2nd"/>
</dbReference>
<evidence type="ECO:0000256" key="1">
    <source>
        <dbReference type="ARBA" id="ARBA00004651"/>
    </source>
</evidence>